<evidence type="ECO:0000259" key="1">
    <source>
        <dbReference type="PROSITE" id="PS50878"/>
    </source>
</evidence>
<dbReference type="InParanoid" id="A0A1X7SJ43"/>
<dbReference type="PANTHER" id="PTHR37984:SF13">
    <property type="entry name" value="RIBONUCLEASE H"/>
    <property type="match status" value="1"/>
</dbReference>
<dbReference type="EnsemblMetazoa" id="Aqu2.1.02069_001">
    <property type="protein sequence ID" value="Aqu2.1.02069_001"/>
    <property type="gene ID" value="Aqu2.1.02069"/>
</dbReference>
<protein>
    <recommendedName>
        <fullName evidence="1">Reverse transcriptase domain-containing protein</fullName>
    </recommendedName>
</protein>
<name>A0A1X7SJ43_AMPQE</name>
<sequence>PQTIDSLIGCFPSVFTDELGLFKDGSITIQTLLSTKPKFFKPRQVSYHLHDKVEQELNRLQQQGIITPVNFSSWAAPKVPVLKPDDSVRICGDYNAVLQADTYPLPRIEDLFSKLTGGTLFSKLDLAHAYQQIALDEESHKLTTINTHKGLFQYNRLPFGITSAPSIFQRILETLLANIPRVCVYLDDILVSGIDEYDHIQTLSQVLSKLENAGL</sequence>
<reference evidence="2" key="1">
    <citation type="submission" date="2017-05" db="UniProtKB">
        <authorList>
            <consortium name="EnsemblMetazoa"/>
        </authorList>
    </citation>
    <scope>IDENTIFICATION</scope>
</reference>
<dbReference type="OrthoDB" id="775972at2759"/>
<dbReference type="PROSITE" id="PS50878">
    <property type="entry name" value="RT_POL"/>
    <property type="match status" value="1"/>
</dbReference>
<dbReference type="CDD" id="cd01647">
    <property type="entry name" value="RT_LTR"/>
    <property type="match status" value="1"/>
</dbReference>
<dbReference type="eggNOG" id="KOG0017">
    <property type="taxonomic scope" value="Eukaryota"/>
</dbReference>
<evidence type="ECO:0000313" key="2">
    <source>
        <dbReference type="EnsemblMetazoa" id="Aqu2.1.02069_001"/>
    </source>
</evidence>
<dbReference type="PANTHER" id="PTHR37984">
    <property type="entry name" value="PROTEIN CBG26694"/>
    <property type="match status" value="1"/>
</dbReference>
<dbReference type="OMA" id="NTSEWAI"/>
<dbReference type="AlphaFoldDB" id="A0A1X7SJ43"/>
<dbReference type="Pfam" id="PF00078">
    <property type="entry name" value="RVT_1"/>
    <property type="match status" value="1"/>
</dbReference>
<dbReference type="InterPro" id="IPR043128">
    <property type="entry name" value="Rev_trsase/Diguanyl_cyclase"/>
</dbReference>
<dbReference type="Gene3D" id="3.30.70.270">
    <property type="match status" value="1"/>
</dbReference>
<feature type="domain" description="Reverse transcriptase" evidence="1">
    <location>
        <begin position="1"/>
        <end position="215"/>
    </location>
</feature>
<dbReference type="Gene3D" id="3.10.10.10">
    <property type="entry name" value="HIV Type 1 Reverse Transcriptase, subunit A, domain 1"/>
    <property type="match status" value="1"/>
</dbReference>
<organism evidence="2">
    <name type="scientific">Amphimedon queenslandica</name>
    <name type="common">Sponge</name>
    <dbReference type="NCBI Taxonomy" id="400682"/>
    <lineage>
        <taxon>Eukaryota</taxon>
        <taxon>Metazoa</taxon>
        <taxon>Porifera</taxon>
        <taxon>Demospongiae</taxon>
        <taxon>Heteroscleromorpha</taxon>
        <taxon>Haplosclerida</taxon>
        <taxon>Niphatidae</taxon>
        <taxon>Amphimedon</taxon>
    </lineage>
</organism>
<dbReference type="InterPro" id="IPR043502">
    <property type="entry name" value="DNA/RNA_pol_sf"/>
</dbReference>
<proteinExistence type="predicted"/>
<dbReference type="InterPro" id="IPR050951">
    <property type="entry name" value="Retrovirus_Pol_polyprotein"/>
</dbReference>
<dbReference type="InterPro" id="IPR000477">
    <property type="entry name" value="RT_dom"/>
</dbReference>
<dbReference type="SUPFAM" id="SSF56672">
    <property type="entry name" value="DNA/RNA polymerases"/>
    <property type="match status" value="1"/>
</dbReference>
<accession>A0A1X7SJ43</accession>